<dbReference type="OrthoDB" id="418445at2759"/>
<dbReference type="Proteomes" id="UP000654075">
    <property type="component" value="Unassembled WGS sequence"/>
</dbReference>
<evidence type="ECO:0000256" key="2">
    <source>
        <dbReference type="SAM" id="SignalP"/>
    </source>
</evidence>
<name>A0A813FJR8_POLGL</name>
<evidence type="ECO:0000313" key="3">
    <source>
        <dbReference type="EMBL" id="CAE8612701.1"/>
    </source>
</evidence>
<protein>
    <submittedName>
        <fullName evidence="3">Uncharacterized protein</fullName>
    </submittedName>
</protein>
<organism evidence="3 4">
    <name type="scientific">Polarella glacialis</name>
    <name type="common">Dinoflagellate</name>
    <dbReference type="NCBI Taxonomy" id="89957"/>
    <lineage>
        <taxon>Eukaryota</taxon>
        <taxon>Sar</taxon>
        <taxon>Alveolata</taxon>
        <taxon>Dinophyceae</taxon>
        <taxon>Suessiales</taxon>
        <taxon>Suessiaceae</taxon>
        <taxon>Polarella</taxon>
    </lineage>
</organism>
<evidence type="ECO:0000256" key="1">
    <source>
        <dbReference type="SAM" id="MobiDB-lite"/>
    </source>
</evidence>
<feature type="chain" id="PRO_5032682711" evidence="2">
    <location>
        <begin position="23"/>
        <end position="409"/>
    </location>
</feature>
<feature type="region of interest" description="Disordered" evidence="1">
    <location>
        <begin position="194"/>
        <end position="222"/>
    </location>
</feature>
<dbReference type="EMBL" id="CAJNNV010025149">
    <property type="protein sequence ID" value="CAE8612701.1"/>
    <property type="molecule type" value="Genomic_DNA"/>
</dbReference>
<gene>
    <name evidence="3" type="ORF">PGLA1383_LOCUS30486</name>
</gene>
<feature type="signal peptide" evidence="2">
    <location>
        <begin position="1"/>
        <end position="22"/>
    </location>
</feature>
<keyword evidence="2" id="KW-0732">Signal</keyword>
<feature type="compositionally biased region" description="Low complexity" evidence="1">
    <location>
        <begin position="86"/>
        <end position="122"/>
    </location>
</feature>
<reference evidence="3" key="1">
    <citation type="submission" date="2021-02" db="EMBL/GenBank/DDBJ databases">
        <authorList>
            <person name="Dougan E. K."/>
            <person name="Rhodes N."/>
            <person name="Thang M."/>
            <person name="Chan C."/>
        </authorList>
    </citation>
    <scope>NUCLEOTIDE SEQUENCE</scope>
</reference>
<evidence type="ECO:0000313" key="4">
    <source>
        <dbReference type="Proteomes" id="UP000654075"/>
    </source>
</evidence>
<comment type="caution">
    <text evidence="3">The sequence shown here is derived from an EMBL/GenBank/DDBJ whole genome shotgun (WGS) entry which is preliminary data.</text>
</comment>
<dbReference type="AlphaFoldDB" id="A0A813FJR8"/>
<dbReference type="Gene3D" id="3.30.300.20">
    <property type="match status" value="1"/>
</dbReference>
<proteinExistence type="predicted"/>
<dbReference type="SUPFAM" id="SSF89919">
    <property type="entry name" value="Ribosome-binding factor A, RbfA"/>
    <property type="match status" value="1"/>
</dbReference>
<keyword evidence="4" id="KW-1185">Reference proteome</keyword>
<dbReference type="InterPro" id="IPR015946">
    <property type="entry name" value="KH_dom-like_a/b"/>
</dbReference>
<dbReference type="InterPro" id="IPR023799">
    <property type="entry name" value="RbfA_dom_sf"/>
</dbReference>
<sequence>MQCLRQFRPSWALSRQLRLLLGAAGTGTGSGTGRASSGLGREFYQRINEQHLAQELESIGASGRSGTIPDPGLFDPKVRLRPNRRPSPSLAAASAAAGAPWGEGPEGVGSSSSKEGGFSPSGKRTKPWLHYESLRGTTFPSGGENAKWQDLTHAEAQRMQEMYMRKRMLDRKILWLKQQELPNPQREAKMTLRAEKRKDDEAKAAGDGGDMYPPPFLDSHPGSGRLTRMEDAARQEELESRFRARIRETKLENARILKANQPNVGDLVTDPIKRHVERRLVRQREKIHAGLEDALTRNTAQVLYEFMKGVAVSIVRVRAKSPRETQEIQYNVTSDHDPEWVQRQLNILAPKLRSTLALKVNMGQTPNIRFVPYAHSQEVKRKFLWKYAKAIQEQTPGGGGFGAAVNMPD</sequence>
<feature type="region of interest" description="Disordered" evidence="1">
    <location>
        <begin position="60"/>
        <end position="126"/>
    </location>
</feature>
<feature type="compositionally biased region" description="Basic and acidic residues" evidence="1">
    <location>
        <begin position="194"/>
        <end position="204"/>
    </location>
</feature>
<accession>A0A813FJR8</accession>